<evidence type="ECO:0000313" key="1">
    <source>
        <dbReference type="EMBL" id="SPL65367.1"/>
    </source>
</evidence>
<proteinExistence type="predicted"/>
<dbReference type="Proteomes" id="UP000246073">
    <property type="component" value="Unassembled WGS sequence"/>
</dbReference>
<dbReference type="EMBL" id="OOFM01000005">
    <property type="protein sequence ID" value="SPL65367.1"/>
    <property type="molecule type" value="Genomic_DNA"/>
</dbReference>
<protein>
    <submittedName>
        <fullName evidence="1">Uncharacterized protein</fullName>
    </submittedName>
</protein>
<evidence type="ECO:0000313" key="2">
    <source>
        <dbReference type="Proteomes" id="UP000246073"/>
    </source>
</evidence>
<name>A0A2P9HMN6_9HYPH</name>
<reference evidence="2" key="1">
    <citation type="submission" date="2017-12" db="EMBL/GenBank/DDBJ databases">
        <authorList>
            <person name="Diaz M."/>
        </authorList>
    </citation>
    <scope>NUCLEOTIDE SEQUENCE [LARGE SCALE GENOMIC DNA]</scope>
    <source>
        <strain evidence="2">FI11154</strain>
    </source>
</reference>
<sequence>MPRHWETHLYTYAVAYQQGDKIKPENLAGMRRKALLHGHTEGQCLRVEQDPGLYIRTGRLSPV</sequence>
<dbReference type="RefSeq" id="WP_109369019.1">
    <property type="nucleotide sequence ID" value="NZ_OOFM01000005.1"/>
</dbReference>
<gene>
    <name evidence="1" type="ORF">OHAE_1234</name>
</gene>
<organism evidence="1 2">
    <name type="scientific">Ochrobactrum soli</name>
    <dbReference type="NCBI Taxonomy" id="2448455"/>
    <lineage>
        <taxon>Bacteria</taxon>
        <taxon>Pseudomonadati</taxon>
        <taxon>Pseudomonadota</taxon>
        <taxon>Alphaproteobacteria</taxon>
        <taxon>Hyphomicrobiales</taxon>
        <taxon>Brucellaceae</taxon>
        <taxon>Brucella/Ochrobactrum group</taxon>
        <taxon>Ochrobactrum</taxon>
    </lineage>
</organism>
<dbReference type="AlphaFoldDB" id="A0A2P9HMN6"/>
<accession>A0A2P9HMN6</accession>